<dbReference type="SMART" id="SM00421">
    <property type="entry name" value="HTH_LUXR"/>
    <property type="match status" value="1"/>
</dbReference>
<keyword evidence="1 5" id="KW-0597">Phosphoprotein</keyword>
<feature type="modified residue" description="4-aspartylphosphate" evidence="5">
    <location>
        <position position="52"/>
    </location>
</feature>
<sequence>MRLLIADDSGLLRQMLAETFTRRGFEVAGEAASLPELLRRVAADPPDVVVLDIRMPPEHRDEGLQAATWIRAHHPSTALLVLSHYAETSYAVRLLEIATRSVGYLVKDRVQDTDRLVDAVRRVAQGEVVVDSEVIQRVMHRHRTVDPLRDLTDGEKHVLALMAEGRSNGAIARELNYSLKTVEKRITAVSRKLGLPQDDERSDINVRVLAVLTYLRNA</sequence>
<dbReference type="Pfam" id="PF00072">
    <property type="entry name" value="Response_reg"/>
    <property type="match status" value="1"/>
</dbReference>
<dbReference type="InterPro" id="IPR001789">
    <property type="entry name" value="Sig_transdc_resp-reg_receiver"/>
</dbReference>
<evidence type="ECO:0000313" key="8">
    <source>
        <dbReference type="EMBL" id="POM23025.1"/>
    </source>
</evidence>
<dbReference type="GO" id="GO:0003677">
    <property type="term" value="F:DNA binding"/>
    <property type="evidence" value="ECO:0007669"/>
    <property type="project" value="UniProtKB-KW"/>
</dbReference>
<dbReference type="PROSITE" id="PS50110">
    <property type="entry name" value="RESPONSE_REGULATORY"/>
    <property type="match status" value="1"/>
</dbReference>
<keyword evidence="4" id="KW-0804">Transcription</keyword>
<dbReference type="Pfam" id="PF00196">
    <property type="entry name" value="GerE"/>
    <property type="match status" value="1"/>
</dbReference>
<evidence type="ECO:0000256" key="4">
    <source>
        <dbReference type="ARBA" id="ARBA00023163"/>
    </source>
</evidence>
<reference evidence="8 9" key="1">
    <citation type="journal article" date="2017" name="Chemistry">
        <title>Isolation, Biosynthesis and Chemical Modifications of Rubterolones A-F: Rare Tropolone Alkaloids from Actinomadura sp. 5-2.</title>
        <authorList>
            <person name="Guo H."/>
            <person name="Benndorf R."/>
            <person name="Leichnitz D."/>
            <person name="Klassen J.L."/>
            <person name="Vollmers J."/>
            <person name="Gorls H."/>
            <person name="Steinacker M."/>
            <person name="Weigel C."/>
            <person name="Dahse H.M."/>
            <person name="Kaster A.K."/>
            <person name="de Beer Z.W."/>
            <person name="Poulsen M."/>
            <person name="Beemelmanns C."/>
        </authorList>
    </citation>
    <scope>NUCLEOTIDE SEQUENCE [LARGE SCALE GENOMIC DNA]</scope>
    <source>
        <strain evidence="8 9">5-2</strain>
    </source>
</reference>
<accession>A0A2P4UDA0</accession>
<dbReference type="SUPFAM" id="SSF52172">
    <property type="entry name" value="CheY-like"/>
    <property type="match status" value="1"/>
</dbReference>
<dbReference type="InterPro" id="IPR016032">
    <property type="entry name" value="Sig_transdc_resp-reg_C-effctor"/>
</dbReference>
<keyword evidence="3" id="KW-0238">DNA-binding</keyword>
<dbReference type="InterPro" id="IPR039420">
    <property type="entry name" value="WalR-like"/>
</dbReference>
<dbReference type="PANTHER" id="PTHR43214:SF24">
    <property type="entry name" value="TRANSCRIPTIONAL REGULATORY PROTEIN NARL-RELATED"/>
    <property type="match status" value="1"/>
</dbReference>
<comment type="caution">
    <text evidence="8">The sequence shown here is derived from an EMBL/GenBank/DDBJ whole genome shotgun (WGS) entry which is preliminary data.</text>
</comment>
<protein>
    <submittedName>
        <fullName evidence="8">Oxygen regulatory protein NreC</fullName>
    </submittedName>
</protein>
<feature type="domain" description="HTH luxR-type" evidence="6">
    <location>
        <begin position="144"/>
        <end position="209"/>
    </location>
</feature>
<evidence type="ECO:0000259" key="7">
    <source>
        <dbReference type="PROSITE" id="PS50110"/>
    </source>
</evidence>
<gene>
    <name evidence="8" type="primary">nreC_5</name>
    <name evidence="8" type="ORF">BTM25_52310</name>
</gene>
<organism evidence="8 9">
    <name type="scientific">Actinomadura rubteroloni</name>
    <dbReference type="NCBI Taxonomy" id="1926885"/>
    <lineage>
        <taxon>Bacteria</taxon>
        <taxon>Bacillati</taxon>
        <taxon>Actinomycetota</taxon>
        <taxon>Actinomycetes</taxon>
        <taxon>Streptosporangiales</taxon>
        <taxon>Thermomonosporaceae</taxon>
        <taxon>Actinomadura</taxon>
    </lineage>
</organism>
<dbReference type="SUPFAM" id="SSF46894">
    <property type="entry name" value="C-terminal effector domain of the bipartite response regulators"/>
    <property type="match status" value="1"/>
</dbReference>
<dbReference type="PROSITE" id="PS50043">
    <property type="entry name" value="HTH_LUXR_2"/>
    <property type="match status" value="1"/>
</dbReference>
<dbReference type="GO" id="GO:0006355">
    <property type="term" value="P:regulation of DNA-templated transcription"/>
    <property type="evidence" value="ECO:0007669"/>
    <property type="project" value="InterPro"/>
</dbReference>
<dbReference type="Gene3D" id="3.40.50.2300">
    <property type="match status" value="1"/>
</dbReference>
<dbReference type="PRINTS" id="PR00038">
    <property type="entry name" value="HTHLUXR"/>
</dbReference>
<dbReference type="PANTHER" id="PTHR43214">
    <property type="entry name" value="TWO-COMPONENT RESPONSE REGULATOR"/>
    <property type="match status" value="1"/>
</dbReference>
<dbReference type="InterPro" id="IPR000792">
    <property type="entry name" value="Tscrpt_reg_LuxR_C"/>
</dbReference>
<proteinExistence type="predicted"/>
<dbReference type="PROSITE" id="PS00622">
    <property type="entry name" value="HTH_LUXR_1"/>
    <property type="match status" value="1"/>
</dbReference>
<dbReference type="RefSeq" id="WP_235828673.1">
    <property type="nucleotide sequence ID" value="NZ_MTBP01000004.1"/>
</dbReference>
<name>A0A2P4UDA0_9ACTN</name>
<dbReference type="Proteomes" id="UP000242367">
    <property type="component" value="Unassembled WGS sequence"/>
</dbReference>
<evidence type="ECO:0000256" key="5">
    <source>
        <dbReference type="PROSITE-ProRule" id="PRU00169"/>
    </source>
</evidence>
<keyword evidence="9" id="KW-1185">Reference proteome</keyword>
<dbReference type="AlphaFoldDB" id="A0A2P4UDA0"/>
<evidence type="ECO:0000313" key="9">
    <source>
        <dbReference type="Proteomes" id="UP000242367"/>
    </source>
</evidence>
<dbReference type="SMART" id="SM00448">
    <property type="entry name" value="REC"/>
    <property type="match status" value="1"/>
</dbReference>
<dbReference type="CDD" id="cd17535">
    <property type="entry name" value="REC_NarL-like"/>
    <property type="match status" value="1"/>
</dbReference>
<dbReference type="EMBL" id="MTBP01000004">
    <property type="protein sequence ID" value="POM23025.1"/>
    <property type="molecule type" value="Genomic_DNA"/>
</dbReference>
<dbReference type="InterPro" id="IPR011006">
    <property type="entry name" value="CheY-like_superfamily"/>
</dbReference>
<evidence type="ECO:0000256" key="2">
    <source>
        <dbReference type="ARBA" id="ARBA00023015"/>
    </source>
</evidence>
<evidence type="ECO:0000259" key="6">
    <source>
        <dbReference type="PROSITE" id="PS50043"/>
    </source>
</evidence>
<keyword evidence="2" id="KW-0805">Transcription regulation</keyword>
<feature type="domain" description="Response regulatory" evidence="7">
    <location>
        <begin position="2"/>
        <end position="122"/>
    </location>
</feature>
<dbReference type="InterPro" id="IPR058245">
    <property type="entry name" value="NreC/VraR/RcsB-like_REC"/>
</dbReference>
<evidence type="ECO:0000256" key="1">
    <source>
        <dbReference type="ARBA" id="ARBA00022553"/>
    </source>
</evidence>
<evidence type="ECO:0000256" key="3">
    <source>
        <dbReference type="ARBA" id="ARBA00023125"/>
    </source>
</evidence>
<dbReference type="GO" id="GO:0000160">
    <property type="term" value="P:phosphorelay signal transduction system"/>
    <property type="evidence" value="ECO:0007669"/>
    <property type="project" value="InterPro"/>
</dbReference>